<dbReference type="GO" id="GO:0046983">
    <property type="term" value="F:protein dimerization activity"/>
    <property type="evidence" value="ECO:0007669"/>
    <property type="project" value="InterPro"/>
</dbReference>
<dbReference type="Pfam" id="PF14598">
    <property type="entry name" value="PAS_11"/>
    <property type="match status" value="1"/>
</dbReference>
<reference evidence="9" key="1">
    <citation type="submission" date="2023-03" db="UniProtKB">
        <authorList>
            <consortium name="WormBaseParasite"/>
        </authorList>
    </citation>
    <scope>IDENTIFICATION</scope>
</reference>
<dbReference type="GO" id="GO:0005634">
    <property type="term" value="C:nucleus"/>
    <property type="evidence" value="ECO:0007669"/>
    <property type="project" value="UniProtKB-SubCell"/>
</dbReference>
<dbReference type="Proteomes" id="UP000036681">
    <property type="component" value="Unplaced"/>
</dbReference>
<evidence type="ECO:0000256" key="3">
    <source>
        <dbReference type="ARBA" id="ARBA00023015"/>
    </source>
</evidence>
<dbReference type="Pfam" id="PF23171">
    <property type="entry name" value="bHLH_HIF1A"/>
    <property type="match status" value="1"/>
</dbReference>
<dbReference type="PROSITE" id="PS50888">
    <property type="entry name" value="BHLH"/>
    <property type="match status" value="1"/>
</dbReference>
<dbReference type="SMART" id="SM00091">
    <property type="entry name" value="PAS"/>
    <property type="match status" value="2"/>
</dbReference>
<sequence length="362" mass="40611">MSARNRRDLENRELAQLAESLPLASAITAQLDKASVIRLTSAYLSLRRIFPHFEDINDELIEVGSFLLQTLDGFVLILDPHGKMMYVSETASVHLGLSQVELIGASIFDFLHRDDEPELRYILSCIDSRRLNTIIPYTEEIERMFFVRLRCVLPKRNAGITYNGYKTISCWGYSKIYHGHLGSTNMGLIAVGYMLSRSGVTEMKLSPSMFMFRARLDLNIIFIDSRITALTGFAASSLLDISLYHIVLLDDAHIIERAHRILLNKNQSTTGYYRMLHKGTGYVWVQSQFCIVPMLRASVSHCIVAITEVFSAREGDQTLALVQKSAANEPTTPSTTLGEYSNLFYKGAPTVSPASQHSTPDT</sequence>
<dbReference type="InterPro" id="IPR000014">
    <property type="entry name" value="PAS"/>
</dbReference>
<dbReference type="WBParaSite" id="ALUE_0000740801-mRNA-1">
    <property type="protein sequence ID" value="ALUE_0000740801-mRNA-1"/>
    <property type="gene ID" value="ALUE_0000740801"/>
</dbReference>
<comment type="subcellular location">
    <subcellularLocation>
        <location evidence="1">Nucleus</location>
    </subcellularLocation>
</comment>
<evidence type="ECO:0000256" key="1">
    <source>
        <dbReference type="ARBA" id="ARBA00004123"/>
    </source>
</evidence>
<evidence type="ECO:0000313" key="9">
    <source>
        <dbReference type="WBParaSite" id="ALUE_0000740801-mRNA-1"/>
    </source>
</evidence>
<dbReference type="GO" id="GO:0000981">
    <property type="term" value="F:DNA-binding transcription factor activity, RNA polymerase II-specific"/>
    <property type="evidence" value="ECO:0007669"/>
    <property type="project" value="TreeGrafter"/>
</dbReference>
<dbReference type="Pfam" id="PF00989">
    <property type="entry name" value="PAS"/>
    <property type="match status" value="1"/>
</dbReference>
<evidence type="ECO:0000259" key="6">
    <source>
        <dbReference type="PROSITE" id="PS50112"/>
    </source>
</evidence>
<keyword evidence="5" id="KW-0539">Nucleus</keyword>
<evidence type="ECO:0000313" key="8">
    <source>
        <dbReference type="Proteomes" id="UP000036681"/>
    </source>
</evidence>
<feature type="domain" description="PAS" evidence="6">
    <location>
        <begin position="67"/>
        <end position="123"/>
    </location>
</feature>
<evidence type="ECO:0000256" key="5">
    <source>
        <dbReference type="ARBA" id="ARBA00023242"/>
    </source>
</evidence>
<protein>
    <submittedName>
        <fullName evidence="9">PAS domain-containing protein</fullName>
    </submittedName>
</protein>
<accession>A0A9J2PDB0</accession>
<dbReference type="NCBIfam" id="TIGR00229">
    <property type="entry name" value="sensory_box"/>
    <property type="match status" value="1"/>
</dbReference>
<dbReference type="SUPFAM" id="SSF55785">
    <property type="entry name" value="PYP-like sensor domain (PAS domain)"/>
    <property type="match status" value="2"/>
</dbReference>
<evidence type="ECO:0000256" key="2">
    <source>
        <dbReference type="ARBA" id="ARBA00022737"/>
    </source>
</evidence>
<dbReference type="InterPro" id="IPR013767">
    <property type="entry name" value="PAS_fold"/>
</dbReference>
<keyword evidence="4" id="KW-0804">Transcription</keyword>
<dbReference type="InterPro" id="IPR035965">
    <property type="entry name" value="PAS-like_dom_sf"/>
</dbReference>
<evidence type="ECO:0000259" key="7">
    <source>
        <dbReference type="PROSITE" id="PS50888"/>
    </source>
</evidence>
<organism evidence="8 9">
    <name type="scientific">Ascaris lumbricoides</name>
    <name type="common">Giant roundworm</name>
    <dbReference type="NCBI Taxonomy" id="6252"/>
    <lineage>
        <taxon>Eukaryota</taxon>
        <taxon>Metazoa</taxon>
        <taxon>Ecdysozoa</taxon>
        <taxon>Nematoda</taxon>
        <taxon>Chromadorea</taxon>
        <taxon>Rhabditida</taxon>
        <taxon>Spirurina</taxon>
        <taxon>Ascaridomorpha</taxon>
        <taxon>Ascaridoidea</taxon>
        <taxon>Ascarididae</taxon>
        <taxon>Ascaris</taxon>
    </lineage>
</organism>
<keyword evidence="3" id="KW-0805">Transcription regulation</keyword>
<dbReference type="PANTHER" id="PTHR23043">
    <property type="entry name" value="HYPOXIA-INDUCIBLE FACTOR 1 ALPHA"/>
    <property type="match status" value="1"/>
</dbReference>
<feature type="domain" description="BHLH" evidence="7">
    <location>
        <begin position="1"/>
        <end position="47"/>
    </location>
</feature>
<dbReference type="GO" id="GO:0010557">
    <property type="term" value="P:positive regulation of macromolecule biosynthetic process"/>
    <property type="evidence" value="ECO:0007669"/>
    <property type="project" value="UniProtKB-ARBA"/>
</dbReference>
<dbReference type="CDD" id="cd00130">
    <property type="entry name" value="PAS"/>
    <property type="match status" value="2"/>
</dbReference>
<dbReference type="InterPro" id="IPR011598">
    <property type="entry name" value="bHLH_dom"/>
</dbReference>
<keyword evidence="8" id="KW-1185">Reference proteome</keyword>
<dbReference type="Gene3D" id="3.30.450.20">
    <property type="entry name" value="PAS domain"/>
    <property type="match status" value="2"/>
</dbReference>
<dbReference type="GO" id="GO:0000977">
    <property type="term" value="F:RNA polymerase II transcription regulatory region sequence-specific DNA binding"/>
    <property type="evidence" value="ECO:0007669"/>
    <property type="project" value="TreeGrafter"/>
</dbReference>
<name>A0A9J2PDB0_ASCLU</name>
<evidence type="ECO:0000256" key="4">
    <source>
        <dbReference type="ARBA" id="ARBA00023163"/>
    </source>
</evidence>
<keyword evidence="2" id="KW-0677">Repeat</keyword>
<dbReference type="PROSITE" id="PS50112">
    <property type="entry name" value="PAS"/>
    <property type="match status" value="1"/>
</dbReference>
<dbReference type="AlphaFoldDB" id="A0A9J2PDB0"/>
<proteinExistence type="predicted"/>
<dbReference type="PANTHER" id="PTHR23043:SF36">
    <property type="entry name" value="PROTEIN SINGLE-MINDED"/>
    <property type="match status" value="1"/>
</dbReference>